<evidence type="ECO:0000256" key="2">
    <source>
        <dbReference type="ARBA" id="ARBA00004714"/>
    </source>
</evidence>
<evidence type="ECO:0000256" key="5">
    <source>
        <dbReference type="ARBA" id="ARBA00013779"/>
    </source>
</evidence>
<reference evidence="11 12" key="1">
    <citation type="journal article" date="2014" name="Genome Biol. Evol.">
        <title>The genome of the myxosporean Thelohanellus kitauei shows adaptations to nutrient acquisition within its fish host.</title>
        <authorList>
            <person name="Yang Y."/>
            <person name="Xiong J."/>
            <person name="Zhou Z."/>
            <person name="Huo F."/>
            <person name="Miao W."/>
            <person name="Ran C."/>
            <person name="Liu Y."/>
            <person name="Zhang J."/>
            <person name="Feng J."/>
            <person name="Wang M."/>
            <person name="Wang M."/>
            <person name="Wang L."/>
            <person name="Yao B."/>
        </authorList>
    </citation>
    <scope>NUCLEOTIDE SEQUENCE [LARGE SCALE GENOMIC DNA]</scope>
    <source>
        <strain evidence="11">Wuqing</strain>
    </source>
</reference>
<name>A0A0C2MWS6_THEKT</name>
<dbReference type="AlphaFoldDB" id="A0A0C2MWS6"/>
<keyword evidence="12" id="KW-1185">Reference proteome</keyword>
<dbReference type="InterPro" id="IPR029768">
    <property type="entry name" value="Aldolase_I_AS"/>
</dbReference>
<sequence>MSHLPADKKKRLHTIAKEIVAKGKGILAADESNASVAKRFSEIKLDNTEENRRLFRQMLFSAKGAEEYLGGVIFFEETFKHMDDSGKLFVELLKERGIKVGIKLDKGLVTIPGTDDEKFTQGFDGLVERCKEFAQKGAVFAKWRCVLKISKKGLPSELAYQEVACTLAKYALICQENGIVPIVEPEVLRDGDHDLQTAQKVTETILSKLYDALTFYGVYLEGTLLKPNMVTAGEACPTKYTPDEVAEATVVALSRTVPCAVPGITFLSGGQSEKSATHHLSLINKKKGQCPWSLTFSFARALQNSAVLKWEGKKENVAEAQKILLKRMAFNSQACTGQYDPAADVGATFEGSLYVKGHEY</sequence>
<evidence type="ECO:0000256" key="9">
    <source>
        <dbReference type="RuleBase" id="RU003994"/>
    </source>
</evidence>
<protein>
    <recommendedName>
        <fullName evidence="5 9">Fructose-bisphosphate aldolase</fullName>
        <ecNumber evidence="4 9">4.1.2.13</ecNumber>
    </recommendedName>
</protein>
<dbReference type="GO" id="GO:0006096">
    <property type="term" value="P:glycolytic process"/>
    <property type="evidence" value="ECO:0007669"/>
    <property type="project" value="UniProtKB-UniPathway"/>
</dbReference>
<keyword evidence="7 9" id="KW-0456">Lyase</keyword>
<evidence type="ECO:0000313" key="11">
    <source>
        <dbReference type="EMBL" id="KII66057.1"/>
    </source>
</evidence>
<dbReference type="FunFam" id="3.20.20.70:FF:000140">
    <property type="entry name" value="Fructose-bisphosphate aldolase"/>
    <property type="match status" value="1"/>
</dbReference>
<keyword evidence="8" id="KW-0704">Schiff base</keyword>
<evidence type="ECO:0000256" key="1">
    <source>
        <dbReference type="ARBA" id="ARBA00000441"/>
    </source>
</evidence>
<dbReference type="GO" id="GO:0004332">
    <property type="term" value="F:fructose-bisphosphate aldolase activity"/>
    <property type="evidence" value="ECO:0007669"/>
    <property type="project" value="UniProtKB-EC"/>
</dbReference>
<comment type="similarity">
    <text evidence="3 9">Belongs to the class I fructose-bisphosphate aldolase family.</text>
</comment>
<dbReference type="PROSITE" id="PS00158">
    <property type="entry name" value="ALDOLASE_CLASS_I"/>
    <property type="match status" value="1"/>
</dbReference>
<keyword evidence="6 9" id="KW-0324">Glycolysis</keyword>
<comment type="pathway">
    <text evidence="2 10">Carbohydrate degradation; glycolysis; D-glyceraldehyde 3-phosphate and glycerone phosphate from D-glucose: step 4/4.</text>
</comment>
<dbReference type="SUPFAM" id="SSF51569">
    <property type="entry name" value="Aldolase"/>
    <property type="match status" value="1"/>
</dbReference>
<dbReference type="CDD" id="cd00948">
    <property type="entry name" value="FBP_aldolase_I_a"/>
    <property type="match status" value="1"/>
</dbReference>
<dbReference type="Pfam" id="PF00274">
    <property type="entry name" value="Glycolytic"/>
    <property type="match status" value="1"/>
</dbReference>
<gene>
    <name evidence="11" type="ORF">RF11_10163</name>
</gene>
<organism evidence="11 12">
    <name type="scientific">Thelohanellus kitauei</name>
    <name type="common">Myxosporean</name>
    <dbReference type="NCBI Taxonomy" id="669202"/>
    <lineage>
        <taxon>Eukaryota</taxon>
        <taxon>Metazoa</taxon>
        <taxon>Cnidaria</taxon>
        <taxon>Myxozoa</taxon>
        <taxon>Myxosporea</taxon>
        <taxon>Bivalvulida</taxon>
        <taxon>Platysporina</taxon>
        <taxon>Myxobolidae</taxon>
        <taxon>Thelohanellus</taxon>
    </lineage>
</organism>
<comment type="caution">
    <text evidence="11">The sequence shown here is derived from an EMBL/GenBank/DDBJ whole genome shotgun (WGS) entry which is preliminary data.</text>
</comment>
<dbReference type="OrthoDB" id="36455at2759"/>
<dbReference type="EMBL" id="JWZT01003622">
    <property type="protein sequence ID" value="KII66057.1"/>
    <property type="molecule type" value="Genomic_DNA"/>
</dbReference>
<dbReference type="OMA" id="GDAMQKW"/>
<dbReference type="UniPathway" id="UPA00109">
    <property type="reaction ID" value="UER00183"/>
</dbReference>
<dbReference type="InterPro" id="IPR000741">
    <property type="entry name" value="FBA_I"/>
</dbReference>
<evidence type="ECO:0000256" key="4">
    <source>
        <dbReference type="ARBA" id="ARBA00013068"/>
    </source>
</evidence>
<evidence type="ECO:0000256" key="8">
    <source>
        <dbReference type="ARBA" id="ARBA00023270"/>
    </source>
</evidence>
<evidence type="ECO:0000256" key="10">
    <source>
        <dbReference type="RuleBase" id="RU004257"/>
    </source>
</evidence>
<dbReference type="PANTHER" id="PTHR11627">
    <property type="entry name" value="FRUCTOSE-BISPHOSPHATE ALDOLASE"/>
    <property type="match status" value="1"/>
</dbReference>
<evidence type="ECO:0000256" key="3">
    <source>
        <dbReference type="ARBA" id="ARBA00010387"/>
    </source>
</evidence>
<dbReference type="EC" id="4.1.2.13" evidence="4 9"/>
<evidence type="ECO:0000256" key="7">
    <source>
        <dbReference type="ARBA" id="ARBA00023239"/>
    </source>
</evidence>
<dbReference type="InterPro" id="IPR013785">
    <property type="entry name" value="Aldolase_TIM"/>
</dbReference>
<evidence type="ECO:0000313" key="12">
    <source>
        <dbReference type="Proteomes" id="UP000031668"/>
    </source>
</evidence>
<accession>A0A0C2MWS6</accession>
<comment type="catalytic activity">
    <reaction evidence="1 9">
        <text>beta-D-fructose 1,6-bisphosphate = D-glyceraldehyde 3-phosphate + dihydroxyacetone phosphate</text>
        <dbReference type="Rhea" id="RHEA:14729"/>
        <dbReference type="ChEBI" id="CHEBI:32966"/>
        <dbReference type="ChEBI" id="CHEBI:57642"/>
        <dbReference type="ChEBI" id="CHEBI:59776"/>
        <dbReference type="EC" id="4.1.2.13"/>
    </reaction>
</comment>
<dbReference type="Gene3D" id="3.20.20.70">
    <property type="entry name" value="Aldolase class I"/>
    <property type="match status" value="1"/>
</dbReference>
<dbReference type="NCBIfam" id="NF033379">
    <property type="entry name" value="FrucBisAld_I"/>
    <property type="match status" value="1"/>
</dbReference>
<proteinExistence type="inferred from homology"/>
<dbReference type="Proteomes" id="UP000031668">
    <property type="component" value="Unassembled WGS sequence"/>
</dbReference>
<evidence type="ECO:0000256" key="6">
    <source>
        <dbReference type="ARBA" id="ARBA00023152"/>
    </source>
</evidence>